<dbReference type="RefSeq" id="WP_188812829.1">
    <property type="nucleotide sequence ID" value="NZ_BMHT01000002.1"/>
</dbReference>
<evidence type="ECO:0008006" key="4">
    <source>
        <dbReference type="Google" id="ProtNLM"/>
    </source>
</evidence>
<dbReference type="PROSITE" id="PS51257">
    <property type="entry name" value="PROKAR_LIPOPROTEIN"/>
    <property type="match status" value="1"/>
</dbReference>
<proteinExistence type="predicted"/>
<gene>
    <name evidence="2" type="ORF">GCM10011383_15700</name>
</gene>
<accession>A0ABQ1TWJ4</accession>
<feature type="chain" id="PRO_5045118270" description="Lipoprotein" evidence="1">
    <location>
        <begin position="28"/>
        <end position="237"/>
    </location>
</feature>
<dbReference type="Proteomes" id="UP000632273">
    <property type="component" value="Unassembled WGS sequence"/>
</dbReference>
<evidence type="ECO:0000313" key="3">
    <source>
        <dbReference type="Proteomes" id="UP000632273"/>
    </source>
</evidence>
<keyword evidence="1" id="KW-0732">Signal</keyword>
<dbReference type="EMBL" id="BMHT01000002">
    <property type="protein sequence ID" value="GGF05415.1"/>
    <property type="molecule type" value="Genomic_DNA"/>
</dbReference>
<comment type="caution">
    <text evidence="2">The sequence shown here is derived from an EMBL/GenBank/DDBJ whole genome shotgun (WGS) entry which is preliminary data.</text>
</comment>
<keyword evidence="3" id="KW-1185">Reference proteome</keyword>
<evidence type="ECO:0000313" key="2">
    <source>
        <dbReference type="EMBL" id="GGF05415.1"/>
    </source>
</evidence>
<feature type="signal peptide" evidence="1">
    <location>
        <begin position="1"/>
        <end position="27"/>
    </location>
</feature>
<sequence length="237" mass="26572">MRISLWVNRIALLLGSSWGLTSCAVLGNVTQLNDGWYEVMHLGGNDTLATRLENQRVYVQQQADSLVFTPYSTQPKPDLIRYALQPNHHVLLLDHRLDLDVFTIPVKVRAARAGVPVQLNSNFNAALYLGRRLNFYYLSRQSITPWQQAPRIRATGLGYGAFFGLGSTTITGDVTRQQPGPEYEGLVLHAGVATLYDARIFNVGLAAGLDHLIGPDRPYWIYQHRPWLGLLFSLDLN</sequence>
<protein>
    <recommendedName>
        <fullName evidence="4">Lipoprotein</fullName>
    </recommendedName>
</protein>
<reference evidence="3" key="1">
    <citation type="journal article" date="2019" name="Int. J. Syst. Evol. Microbiol.">
        <title>The Global Catalogue of Microorganisms (GCM) 10K type strain sequencing project: providing services to taxonomists for standard genome sequencing and annotation.</title>
        <authorList>
            <consortium name="The Broad Institute Genomics Platform"/>
            <consortium name="The Broad Institute Genome Sequencing Center for Infectious Disease"/>
            <person name="Wu L."/>
            <person name="Ma J."/>
        </authorList>
    </citation>
    <scope>NUCLEOTIDE SEQUENCE [LARGE SCALE GENOMIC DNA]</scope>
    <source>
        <strain evidence="3">CGMCC 1.15197</strain>
    </source>
</reference>
<name>A0ABQ1TWJ4_9BACT</name>
<evidence type="ECO:0000256" key="1">
    <source>
        <dbReference type="SAM" id="SignalP"/>
    </source>
</evidence>
<organism evidence="2 3">
    <name type="scientific">Hymenobacter cavernae</name>
    <dbReference type="NCBI Taxonomy" id="2044852"/>
    <lineage>
        <taxon>Bacteria</taxon>
        <taxon>Pseudomonadati</taxon>
        <taxon>Bacteroidota</taxon>
        <taxon>Cytophagia</taxon>
        <taxon>Cytophagales</taxon>
        <taxon>Hymenobacteraceae</taxon>
        <taxon>Hymenobacter</taxon>
    </lineage>
</organism>